<dbReference type="InterPro" id="IPR051906">
    <property type="entry name" value="TolC-like"/>
</dbReference>
<dbReference type="PIRSF" id="PIRSF001892">
    <property type="entry name" value="CyaE"/>
    <property type="match status" value="1"/>
</dbReference>
<dbReference type="SUPFAM" id="SSF56954">
    <property type="entry name" value="Outer membrane efflux proteins (OEP)"/>
    <property type="match status" value="1"/>
</dbReference>
<feature type="chain" id="PRO_5009294031" evidence="8">
    <location>
        <begin position="28"/>
        <end position="492"/>
    </location>
</feature>
<dbReference type="AlphaFoldDB" id="A0A1H6BRZ3"/>
<dbReference type="PANTHER" id="PTHR30026">
    <property type="entry name" value="OUTER MEMBRANE PROTEIN TOLC"/>
    <property type="match status" value="1"/>
</dbReference>
<name>A0A1H6BRZ3_9BACT</name>
<accession>A0A1H6BRZ3</accession>
<dbReference type="RefSeq" id="WP_103934805.1">
    <property type="nucleotide sequence ID" value="NZ_FNVA01000007.1"/>
</dbReference>
<organism evidence="9 10">
    <name type="scientific">Bryocella elongata</name>
    <dbReference type="NCBI Taxonomy" id="863522"/>
    <lineage>
        <taxon>Bacteria</taxon>
        <taxon>Pseudomonadati</taxon>
        <taxon>Acidobacteriota</taxon>
        <taxon>Terriglobia</taxon>
        <taxon>Terriglobales</taxon>
        <taxon>Acidobacteriaceae</taxon>
        <taxon>Bryocella</taxon>
    </lineage>
</organism>
<dbReference type="EMBL" id="FNVA01000007">
    <property type="protein sequence ID" value="SEG63453.1"/>
    <property type="molecule type" value="Genomic_DNA"/>
</dbReference>
<dbReference type="Proteomes" id="UP000236728">
    <property type="component" value="Unassembled WGS sequence"/>
</dbReference>
<protein>
    <submittedName>
        <fullName evidence="9">Outer membrane protein TolC</fullName>
    </submittedName>
</protein>
<gene>
    <name evidence="9" type="ORF">SAMN05421819_3978</name>
</gene>
<keyword evidence="10" id="KW-1185">Reference proteome</keyword>
<evidence type="ECO:0000256" key="5">
    <source>
        <dbReference type="ARBA" id="ARBA00022692"/>
    </source>
</evidence>
<dbReference type="GO" id="GO:0015288">
    <property type="term" value="F:porin activity"/>
    <property type="evidence" value="ECO:0007669"/>
    <property type="project" value="TreeGrafter"/>
</dbReference>
<evidence type="ECO:0000256" key="2">
    <source>
        <dbReference type="ARBA" id="ARBA00007613"/>
    </source>
</evidence>
<proteinExistence type="inferred from homology"/>
<dbReference type="Gene3D" id="1.20.1600.10">
    <property type="entry name" value="Outer membrane efflux proteins (OEP)"/>
    <property type="match status" value="1"/>
</dbReference>
<dbReference type="InterPro" id="IPR028351">
    <property type="entry name" value="CyaE"/>
</dbReference>
<comment type="subcellular location">
    <subcellularLocation>
        <location evidence="1">Cell outer membrane</location>
    </subcellularLocation>
</comment>
<sequence>MPQGKAVKQAVCLACYLMSAVPGTVFAQCASTAVTAKAALECAAQNVPSDSVAKLDPSKDYSLAELIDIAEHNNPETRAAWERAKQRAETLGIARSSYYPILVGIATFADQRFVSPFPEALLPRGYSMVETPVAQPQIALQYLLFDFGKRGGEVATARAEALAAGSQFIHANQEVAFAVSKSYYDLLTAEERSEAARAILKTAQTTQDAAEAKLQNGRATLPDVLNARAETAQANFDLASADGQEQIARVALAEELGAEPSPDIRIDATKNAPLPDMLDLPIKALVDRAIADRPDLQAQMLEVQAADQEIRVAKGAYRPSIVLSGDVAQTAIWPTADNSGLGSANEPTWTVSLGIQWRIFDGGARKNELAIAHSKRREAGDTFRDLRDRAQREVWTSYIAFQTAERQQQAAVALLHSANESYSSSLDAYQSGVKNLVDVVTAEKQLALARLSSVSARSQLLLQAVQLEFTTGNLLRNLPPATRSQKQDGLSQ</sequence>
<dbReference type="InterPro" id="IPR003423">
    <property type="entry name" value="OMP_efflux"/>
</dbReference>
<dbReference type="GO" id="GO:0009279">
    <property type="term" value="C:cell outer membrane"/>
    <property type="evidence" value="ECO:0007669"/>
    <property type="project" value="UniProtKB-SubCell"/>
</dbReference>
<evidence type="ECO:0000256" key="8">
    <source>
        <dbReference type="SAM" id="SignalP"/>
    </source>
</evidence>
<dbReference type="Pfam" id="PF02321">
    <property type="entry name" value="OEP"/>
    <property type="match status" value="2"/>
</dbReference>
<evidence type="ECO:0000313" key="10">
    <source>
        <dbReference type="Proteomes" id="UP000236728"/>
    </source>
</evidence>
<dbReference type="OrthoDB" id="5296315at2"/>
<keyword evidence="5" id="KW-0812">Transmembrane</keyword>
<evidence type="ECO:0000256" key="1">
    <source>
        <dbReference type="ARBA" id="ARBA00004442"/>
    </source>
</evidence>
<dbReference type="GO" id="GO:1990281">
    <property type="term" value="C:efflux pump complex"/>
    <property type="evidence" value="ECO:0007669"/>
    <property type="project" value="TreeGrafter"/>
</dbReference>
<evidence type="ECO:0000256" key="6">
    <source>
        <dbReference type="ARBA" id="ARBA00023136"/>
    </source>
</evidence>
<evidence type="ECO:0000256" key="3">
    <source>
        <dbReference type="ARBA" id="ARBA00022448"/>
    </source>
</evidence>
<keyword evidence="6" id="KW-0472">Membrane</keyword>
<keyword evidence="4" id="KW-1134">Transmembrane beta strand</keyword>
<dbReference type="GO" id="GO:0015562">
    <property type="term" value="F:efflux transmembrane transporter activity"/>
    <property type="evidence" value="ECO:0007669"/>
    <property type="project" value="InterPro"/>
</dbReference>
<evidence type="ECO:0000256" key="7">
    <source>
        <dbReference type="ARBA" id="ARBA00023237"/>
    </source>
</evidence>
<comment type="similarity">
    <text evidence="2">Belongs to the outer membrane factor (OMF) (TC 1.B.17) family.</text>
</comment>
<keyword evidence="3" id="KW-0813">Transport</keyword>
<reference evidence="9 10" key="1">
    <citation type="submission" date="2016-10" db="EMBL/GenBank/DDBJ databases">
        <authorList>
            <person name="de Groot N.N."/>
        </authorList>
    </citation>
    <scope>NUCLEOTIDE SEQUENCE [LARGE SCALE GENOMIC DNA]</scope>
    <source>
        <strain evidence="9 10">DSM 22489</strain>
    </source>
</reference>
<dbReference type="PANTHER" id="PTHR30026:SF20">
    <property type="entry name" value="OUTER MEMBRANE PROTEIN TOLC"/>
    <property type="match status" value="1"/>
</dbReference>
<keyword evidence="8" id="KW-0732">Signal</keyword>
<evidence type="ECO:0000313" key="9">
    <source>
        <dbReference type="EMBL" id="SEG63453.1"/>
    </source>
</evidence>
<evidence type="ECO:0000256" key="4">
    <source>
        <dbReference type="ARBA" id="ARBA00022452"/>
    </source>
</evidence>
<keyword evidence="7" id="KW-0998">Cell outer membrane</keyword>
<feature type="signal peptide" evidence="8">
    <location>
        <begin position="1"/>
        <end position="27"/>
    </location>
</feature>